<dbReference type="HAMAP" id="MF_00098">
    <property type="entry name" value="Met_tRNA_synth_type1"/>
    <property type="match status" value="1"/>
</dbReference>
<reference evidence="20" key="1">
    <citation type="journal article" date="2018" name="Proc. Natl. Acad. Sci. U.S.A.">
        <title>Phylogenomics and the evolution of hemipteroid insects.</title>
        <authorList>
            <person name="Johnson K.P."/>
            <person name="Dietrich C.H."/>
            <person name="Friedrich F."/>
            <person name="Beutel R.G."/>
            <person name="Wipfler B."/>
            <person name="Peters R.S."/>
            <person name="Allen J.M."/>
            <person name="Petersen M."/>
            <person name="Donath A."/>
            <person name="Walden K.K."/>
            <person name="Kozlov A.M."/>
            <person name="Podsiadlowski L."/>
            <person name="Mayer C."/>
            <person name="Meusemann K."/>
            <person name="Vasilikopoulos A."/>
            <person name="Waterhouse R.M."/>
            <person name="Cameron S.L."/>
            <person name="Weirauch C."/>
            <person name="Swanson D.R."/>
            <person name="Percy D.M."/>
            <person name="Hardy N.B."/>
            <person name="Terry I."/>
            <person name="Liu S."/>
            <person name="Zhou X."/>
            <person name="Misof B."/>
            <person name="Robertson H.M."/>
            <person name="Yoshizawa K."/>
        </authorList>
    </citation>
    <scope>NUCLEOTIDE SEQUENCE</scope>
    <source>
        <tissue evidence="20">Whole organism</tissue>
    </source>
</reference>
<keyword evidence="5" id="KW-0963">Cytoplasm</keyword>
<evidence type="ECO:0000256" key="3">
    <source>
        <dbReference type="ARBA" id="ARBA00012838"/>
    </source>
</evidence>
<dbReference type="PROSITE" id="PS50405">
    <property type="entry name" value="GST_CTER"/>
    <property type="match status" value="1"/>
</dbReference>
<feature type="domain" description="GST C-terminal" evidence="17">
    <location>
        <begin position="69"/>
        <end position="183"/>
    </location>
</feature>
<dbReference type="Gene3D" id="3.40.30.10">
    <property type="entry name" value="Glutaredoxin"/>
    <property type="match status" value="1"/>
</dbReference>
<dbReference type="CDD" id="cd00814">
    <property type="entry name" value="MetRS_core"/>
    <property type="match status" value="1"/>
</dbReference>
<dbReference type="Pfam" id="PF09334">
    <property type="entry name" value="tRNA-synt_1g"/>
    <property type="match status" value="1"/>
</dbReference>
<dbReference type="SUPFAM" id="SSF47323">
    <property type="entry name" value="Anticodon-binding domain of a subclass of class I aminoacyl-tRNA synthetases"/>
    <property type="match status" value="1"/>
</dbReference>
<dbReference type="InterPro" id="IPR000738">
    <property type="entry name" value="WHEP-TRS_dom"/>
</dbReference>
<dbReference type="InterPro" id="IPR010987">
    <property type="entry name" value="Glutathione-S-Trfase_C-like"/>
</dbReference>
<dbReference type="Pfam" id="PF00458">
    <property type="entry name" value="WHEP-TRS"/>
    <property type="match status" value="3"/>
</dbReference>
<evidence type="ECO:0000256" key="15">
    <source>
        <dbReference type="RuleBase" id="RU363039"/>
    </source>
</evidence>
<dbReference type="PANTHER" id="PTHR45765">
    <property type="entry name" value="METHIONINE--TRNA LIGASE"/>
    <property type="match status" value="1"/>
</dbReference>
<dbReference type="SUPFAM" id="SSF52374">
    <property type="entry name" value="Nucleotidylyl transferase"/>
    <property type="match status" value="1"/>
</dbReference>
<evidence type="ECO:0000256" key="4">
    <source>
        <dbReference type="ARBA" id="ARBA00018335"/>
    </source>
</evidence>
<feature type="region of interest" description="Disordered" evidence="16">
    <location>
        <begin position="838"/>
        <end position="861"/>
    </location>
</feature>
<dbReference type="Proteomes" id="UP000504606">
    <property type="component" value="Unplaced"/>
</dbReference>
<comment type="subcellular location">
    <subcellularLocation>
        <location evidence="1">Cytoplasm</location>
    </subcellularLocation>
</comment>
<feature type="domain" description="WHEP-TRS" evidence="18">
    <location>
        <begin position="865"/>
        <end position="921"/>
    </location>
</feature>
<dbReference type="InterPro" id="IPR001412">
    <property type="entry name" value="aa-tRNA-synth_I_CS"/>
</dbReference>
<dbReference type="SUPFAM" id="SSF47616">
    <property type="entry name" value="GST C-terminal domain-like"/>
    <property type="match status" value="1"/>
</dbReference>
<dbReference type="KEGG" id="foc:113209124"/>
<accession>A0A9C6XU90</accession>
<evidence type="ECO:0000256" key="13">
    <source>
        <dbReference type="ARBA" id="ARBA00030904"/>
    </source>
</evidence>
<dbReference type="SUPFAM" id="SSF57770">
    <property type="entry name" value="Methionyl-tRNA synthetase (MetRS), Zn-domain"/>
    <property type="match status" value="1"/>
</dbReference>
<dbReference type="Gene3D" id="2.20.28.20">
    <property type="entry name" value="Methionyl-tRNA synthetase, Zn-domain"/>
    <property type="match status" value="1"/>
</dbReference>
<keyword evidence="11 15" id="KW-0648">Protein biosynthesis</keyword>
<dbReference type="InterPro" id="IPR009080">
    <property type="entry name" value="tRNAsynth_Ia_anticodon-bd"/>
</dbReference>
<evidence type="ECO:0000259" key="17">
    <source>
        <dbReference type="PROSITE" id="PS50405"/>
    </source>
</evidence>
<dbReference type="AlphaFoldDB" id="A0A9C6XU90"/>
<comment type="catalytic activity">
    <reaction evidence="14">
        <text>tRNA(Met) + L-methionine + ATP = L-methionyl-tRNA(Met) + AMP + diphosphate</text>
        <dbReference type="Rhea" id="RHEA:13481"/>
        <dbReference type="Rhea" id="RHEA-COMP:9667"/>
        <dbReference type="Rhea" id="RHEA-COMP:9698"/>
        <dbReference type="ChEBI" id="CHEBI:30616"/>
        <dbReference type="ChEBI" id="CHEBI:33019"/>
        <dbReference type="ChEBI" id="CHEBI:57844"/>
        <dbReference type="ChEBI" id="CHEBI:78442"/>
        <dbReference type="ChEBI" id="CHEBI:78530"/>
        <dbReference type="ChEBI" id="CHEBI:456215"/>
        <dbReference type="EC" id="6.1.1.10"/>
    </reaction>
</comment>
<dbReference type="InterPro" id="IPR015413">
    <property type="entry name" value="Methionyl/Leucyl_tRNA_Synth"/>
</dbReference>
<dbReference type="Pfam" id="PF19303">
    <property type="entry name" value="Anticodon_3"/>
    <property type="match status" value="1"/>
</dbReference>
<reference evidence="20" key="2">
    <citation type="submission" date="2025-08" db="UniProtKB">
        <authorList>
            <consortium name="RefSeq"/>
        </authorList>
    </citation>
    <scope>IDENTIFICATION</scope>
    <source>
        <tissue evidence="20">Whole organism</tissue>
    </source>
</reference>
<dbReference type="FunFam" id="1.10.730.10:FF:000031">
    <property type="entry name" value="Putative Methionyl-tRNA synthetase"/>
    <property type="match status" value="1"/>
</dbReference>
<dbReference type="Gene3D" id="1.10.730.10">
    <property type="entry name" value="Isoleucyl-tRNA Synthetase, Domain 1"/>
    <property type="match status" value="1"/>
</dbReference>
<dbReference type="PROSITE" id="PS51185">
    <property type="entry name" value="WHEP_TRS_2"/>
    <property type="match status" value="3"/>
</dbReference>
<sequence length="1072" mass="118446">MKILTNEKNPAVLKLLVSASIAKTKVSCETVSLGDKKPCVSHSLPILMLDSGLVLSSVNQAARLIFPPSNPIEGEVDQWLEWESAQLQPAVIYCISNPGKKNDRLKALLTSLDVVIGKSETLVKGGISVADVCVWSTLYPVAADPKLSSEWIADCQNVKAWWSKLECSSSFQTEVKKSGALPGSQGVQILSSSSWNAVVLQQGTSFANATPVESTPIATGKKQKLKLQGGKSVSVIENGLEQLSISSGPVMTGPEWEKELEAAKLSWESGSKTKPKTWSKPVLPISGERNVLITSALPYVNNVPHLGNIIGCVLSADVFARYCRLRNYNTLYISGTDEYGTATETKALEEGLTPQEICDKYNAIHNEIYKWFNIDFDLFGRTTIPEQTELTQQLFLRLHKLGFMHTEPMEQLLCQKCDRFLADRFVEGTCPKCSFDDARGDQCDSCGSLMNATELLKPRCKLCGDTPVIRNSDQFFLDLPKIEPKLSAWFEKSSAGWTHNARVITKSWMKDGLRPRCISRDLKWGIPVPLEGYRNKVFYVWFDAPIGYISMTKRYTDKWQEWWQPKKNVKVDYFQFMAKDNVPFHSIMFPSTLLAADEGYTVVTNIMATEYLNYEDGKFSKSRGTGVFGNNAQDTGIPADYWRFYLLFVRPESQDSSFSWDDLALRINTELLNNLGNFVNRALMFVEKTYNSQIPEITLEEDDIVLLALVNREIALYSKMLENAKLRDGLRHILSISRHGNQYIQSQQPWVKAKGSPEERKRAGTNVGLAANIACLLSVLLQPYMPHISKVMQEQMNSPKSVNIITDKSIMMLPPGHKIGKPSPLFTKIEPTMAEEMKKKFAGKQKSPPPESTGKKGGAAVSSDTVVQLQAAVDKQANLVRELKSAGKPKAEWQPQVATLLQLKSDLAAAQKIAQDQAQSKSVPAGGTSETLQSLQAAVDKQANVVREMKEAGKPKSEWQPHVATLLQLKANLAAAQKAAPSAPVAPKAEPASPPASNVSELEEAVKQQGELVRQMKGSGKSKEEWQPEVNKLLQLKQQLSALQPSTASAGSVDNKPPQSSGSGKSKNKKKK</sequence>
<dbReference type="Gene3D" id="1.20.1050.10">
    <property type="match status" value="1"/>
</dbReference>
<evidence type="ECO:0000256" key="14">
    <source>
        <dbReference type="ARBA" id="ARBA00047364"/>
    </source>
</evidence>
<evidence type="ECO:0000256" key="5">
    <source>
        <dbReference type="ARBA" id="ARBA00022490"/>
    </source>
</evidence>
<evidence type="ECO:0000313" key="20">
    <source>
        <dbReference type="RefSeq" id="XP_052130766.1"/>
    </source>
</evidence>
<dbReference type="Gene3D" id="3.40.50.620">
    <property type="entry name" value="HUPs"/>
    <property type="match status" value="1"/>
</dbReference>
<dbReference type="FunFam" id="2.20.28.20:FF:000001">
    <property type="entry name" value="Methionine--tRNA ligase"/>
    <property type="match status" value="1"/>
</dbReference>
<comment type="similarity">
    <text evidence="2 15">Belongs to the class-I aminoacyl-tRNA synthetase family.</text>
</comment>
<dbReference type="InterPro" id="IPR014758">
    <property type="entry name" value="Met-tRNA_synth"/>
</dbReference>
<keyword evidence="19" id="KW-1185">Reference proteome</keyword>
<protein>
    <recommendedName>
        <fullName evidence="4">Methionine--tRNA ligase, cytoplasmic</fullName>
        <ecNumber evidence="3">6.1.1.10</ecNumber>
    </recommendedName>
    <alternativeName>
        <fullName evidence="13">Methionyl-tRNA synthetase</fullName>
    </alternativeName>
</protein>
<evidence type="ECO:0000256" key="11">
    <source>
        <dbReference type="ARBA" id="ARBA00022917"/>
    </source>
</evidence>
<name>A0A9C6XU90_FRAOC</name>
<evidence type="ECO:0000256" key="1">
    <source>
        <dbReference type="ARBA" id="ARBA00004496"/>
    </source>
</evidence>
<dbReference type="Pfam" id="PF18485">
    <property type="entry name" value="GST_N_5"/>
    <property type="match status" value="1"/>
</dbReference>
<dbReference type="InterPro" id="IPR041598">
    <property type="entry name" value="MARS_N"/>
</dbReference>
<dbReference type="InterPro" id="IPR023458">
    <property type="entry name" value="Met-tRNA_ligase_1"/>
</dbReference>
<dbReference type="GeneID" id="113209124"/>
<keyword evidence="12 15" id="KW-0030">Aminoacyl-tRNA synthetase</keyword>
<dbReference type="GO" id="GO:0017101">
    <property type="term" value="C:aminoacyl-tRNA synthetase multienzyme complex"/>
    <property type="evidence" value="ECO:0007669"/>
    <property type="project" value="UniProtKB-ARBA"/>
</dbReference>
<evidence type="ECO:0000313" key="19">
    <source>
        <dbReference type="Proteomes" id="UP000504606"/>
    </source>
</evidence>
<keyword evidence="8 15" id="KW-0547">Nucleotide-binding</keyword>
<evidence type="ECO:0000256" key="7">
    <source>
        <dbReference type="ARBA" id="ARBA00022598"/>
    </source>
</evidence>
<dbReference type="Gene3D" id="1.10.287.10">
    <property type="entry name" value="S15/NS1, RNA-binding"/>
    <property type="match status" value="3"/>
</dbReference>
<dbReference type="InterPro" id="IPR041872">
    <property type="entry name" value="Anticodon_Met"/>
</dbReference>
<evidence type="ECO:0000256" key="8">
    <source>
        <dbReference type="ARBA" id="ARBA00022741"/>
    </source>
</evidence>
<keyword evidence="7 15" id="KW-0436">Ligase</keyword>
<dbReference type="CDD" id="cd07957">
    <property type="entry name" value="Anticodon_Ia_Met"/>
    <property type="match status" value="1"/>
</dbReference>
<dbReference type="NCBIfam" id="TIGR00398">
    <property type="entry name" value="metG"/>
    <property type="match status" value="1"/>
</dbReference>
<dbReference type="SUPFAM" id="SSF47060">
    <property type="entry name" value="S15/NS1 RNA-binding domain"/>
    <property type="match status" value="3"/>
</dbReference>
<feature type="domain" description="WHEP-TRS" evidence="18">
    <location>
        <begin position="998"/>
        <end position="1054"/>
    </location>
</feature>
<proteinExistence type="inferred from homology"/>
<dbReference type="GO" id="GO:0005829">
    <property type="term" value="C:cytosol"/>
    <property type="evidence" value="ECO:0007669"/>
    <property type="project" value="TreeGrafter"/>
</dbReference>
<dbReference type="FunFam" id="1.10.287.10:FF:000014">
    <property type="entry name" value="Methionyl-tRNA synthetase"/>
    <property type="match status" value="1"/>
</dbReference>
<evidence type="ECO:0000256" key="16">
    <source>
        <dbReference type="SAM" id="MobiDB-lite"/>
    </source>
</evidence>
<dbReference type="SMART" id="SM00991">
    <property type="entry name" value="WHEP-TRS"/>
    <property type="match status" value="3"/>
</dbReference>
<dbReference type="GO" id="GO:0004825">
    <property type="term" value="F:methionine-tRNA ligase activity"/>
    <property type="evidence" value="ECO:0007669"/>
    <property type="project" value="UniProtKB-EC"/>
</dbReference>
<dbReference type="GO" id="GO:0000049">
    <property type="term" value="F:tRNA binding"/>
    <property type="evidence" value="ECO:0007669"/>
    <property type="project" value="UniProtKB-KW"/>
</dbReference>
<dbReference type="RefSeq" id="XP_052130766.1">
    <property type="nucleotide sequence ID" value="XM_052274806.1"/>
</dbReference>
<dbReference type="CTD" id="37177"/>
<dbReference type="PRINTS" id="PR01041">
    <property type="entry name" value="TRNASYNTHMET"/>
</dbReference>
<dbReference type="InterPro" id="IPR036282">
    <property type="entry name" value="Glutathione-S-Trfase_C_sf"/>
</dbReference>
<dbReference type="OrthoDB" id="5844513at2759"/>
<feature type="compositionally biased region" description="Low complexity" evidence="16">
    <location>
        <begin position="1032"/>
        <end position="1044"/>
    </location>
</feature>
<dbReference type="GO" id="GO:0005524">
    <property type="term" value="F:ATP binding"/>
    <property type="evidence" value="ECO:0007669"/>
    <property type="project" value="UniProtKB-KW"/>
</dbReference>
<dbReference type="InterPro" id="IPR009068">
    <property type="entry name" value="uS15_NS1_RNA-bd_sf"/>
</dbReference>
<evidence type="ECO:0000256" key="9">
    <source>
        <dbReference type="ARBA" id="ARBA00022840"/>
    </source>
</evidence>
<dbReference type="PANTHER" id="PTHR45765:SF1">
    <property type="entry name" value="METHIONINE--TRNA LIGASE, CYTOPLASMIC"/>
    <property type="match status" value="1"/>
</dbReference>
<evidence type="ECO:0000256" key="12">
    <source>
        <dbReference type="ARBA" id="ARBA00023146"/>
    </source>
</evidence>
<dbReference type="GO" id="GO:0006431">
    <property type="term" value="P:methionyl-tRNA aminoacylation"/>
    <property type="evidence" value="ECO:0007669"/>
    <property type="project" value="InterPro"/>
</dbReference>
<dbReference type="EC" id="6.1.1.10" evidence="3"/>
<evidence type="ECO:0000259" key="18">
    <source>
        <dbReference type="PROSITE" id="PS51185"/>
    </source>
</evidence>
<keyword evidence="6" id="KW-0820">tRNA-binding</keyword>
<dbReference type="InterPro" id="IPR033911">
    <property type="entry name" value="MetRS_core"/>
</dbReference>
<dbReference type="PROSITE" id="PS00178">
    <property type="entry name" value="AA_TRNA_LIGASE_I"/>
    <property type="match status" value="1"/>
</dbReference>
<dbReference type="InterPro" id="IPR014729">
    <property type="entry name" value="Rossmann-like_a/b/a_fold"/>
</dbReference>
<organism evidence="19 20">
    <name type="scientific">Frankliniella occidentalis</name>
    <name type="common">Western flower thrips</name>
    <name type="synonym">Euthrips occidentalis</name>
    <dbReference type="NCBI Taxonomy" id="133901"/>
    <lineage>
        <taxon>Eukaryota</taxon>
        <taxon>Metazoa</taxon>
        <taxon>Ecdysozoa</taxon>
        <taxon>Arthropoda</taxon>
        <taxon>Hexapoda</taxon>
        <taxon>Insecta</taxon>
        <taxon>Pterygota</taxon>
        <taxon>Neoptera</taxon>
        <taxon>Paraneoptera</taxon>
        <taxon>Thysanoptera</taxon>
        <taxon>Terebrantia</taxon>
        <taxon>Thripoidea</taxon>
        <taxon>Thripidae</taxon>
        <taxon>Frankliniella</taxon>
    </lineage>
</organism>
<dbReference type="InterPro" id="IPR029038">
    <property type="entry name" value="MetRS_Zn"/>
</dbReference>
<feature type="compositionally biased region" description="Low complexity" evidence="16">
    <location>
        <begin position="1055"/>
        <end position="1065"/>
    </location>
</feature>
<feature type="domain" description="WHEP-TRS" evidence="18">
    <location>
        <begin position="931"/>
        <end position="987"/>
    </location>
</feature>
<feature type="region of interest" description="Disordered" evidence="16">
    <location>
        <begin position="974"/>
        <end position="1072"/>
    </location>
</feature>
<evidence type="ECO:0000256" key="10">
    <source>
        <dbReference type="ARBA" id="ARBA00022884"/>
    </source>
</evidence>
<feature type="compositionally biased region" description="Low complexity" evidence="16">
    <location>
        <begin position="974"/>
        <end position="997"/>
    </location>
</feature>
<evidence type="ECO:0000256" key="2">
    <source>
        <dbReference type="ARBA" id="ARBA00005594"/>
    </source>
</evidence>
<dbReference type="CDD" id="cd00939">
    <property type="entry name" value="MetRS_RNA"/>
    <property type="match status" value="2"/>
</dbReference>
<evidence type="ECO:0000256" key="6">
    <source>
        <dbReference type="ARBA" id="ARBA00022555"/>
    </source>
</evidence>
<dbReference type="NCBIfam" id="NF001100">
    <property type="entry name" value="PRK00133.1"/>
    <property type="match status" value="1"/>
</dbReference>
<gene>
    <name evidence="20" type="primary">LOC113209124</name>
</gene>
<keyword evidence="9 15" id="KW-0067">ATP-binding</keyword>
<keyword evidence="10" id="KW-0694">RNA-binding</keyword>